<dbReference type="HOGENOM" id="CLU_2316612_0_0_11"/>
<sequence>MLDEATNEYAELDEAWVRAKAAHRVAYARSFLTTEGSVGFREQTAVLKVEDEWFAMEIADQKVRACKERIRTIRDQIEVGRSLSSAIKAEFAAGAVGQP</sequence>
<protein>
    <submittedName>
        <fullName evidence="1">Uncharacterized protein</fullName>
    </submittedName>
</protein>
<dbReference type="eggNOG" id="ENOG5031QB7">
    <property type="taxonomic scope" value="Bacteria"/>
</dbReference>
<dbReference type="STRING" id="1449976.KALB_4855"/>
<gene>
    <name evidence="1" type="ORF">KALB_4855</name>
</gene>
<dbReference type="Proteomes" id="UP000019225">
    <property type="component" value="Chromosome"/>
</dbReference>
<accession>W5WBI4</accession>
<dbReference type="OrthoDB" id="5155043at2"/>
<proteinExistence type="predicted"/>
<reference evidence="1 2" key="1">
    <citation type="journal article" date="2014" name="BMC Genomics">
        <title>Complete genome sequence of producer of the glycopeptide antibiotic Aculeximycin Kutzneria albida DSM 43870T, a representative of minor genus of Pseudonocardiaceae.</title>
        <authorList>
            <person name="Rebets Y."/>
            <person name="Tokovenko B."/>
            <person name="Lushchyk I."/>
            <person name="Ruckert C."/>
            <person name="Zaburannyi N."/>
            <person name="Bechthold A."/>
            <person name="Kalinowski J."/>
            <person name="Luzhetskyy A."/>
        </authorList>
    </citation>
    <scope>NUCLEOTIDE SEQUENCE [LARGE SCALE GENOMIC DNA]</scope>
    <source>
        <strain evidence="1">DSM 43870</strain>
    </source>
</reference>
<dbReference type="AlphaFoldDB" id="W5WBI4"/>
<keyword evidence="2" id="KW-1185">Reference proteome</keyword>
<dbReference type="EMBL" id="CP007155">
    <property type="protein sequence ID" value="AHH98217.1"/>
    <property type="molecule type" value="Genomic_DNA"/>
</dbReference>
<name>W5WBI4_9PSEU</name>
<evidence type="ECO:0000313" key="2">
    <source>
        <dbReference type="Proteomes" id="UP000019225"/>
    </source>
</evidence>
<dbReference type="KEGG" id="kal:KALB_4855"/>
<organism evidence="1 2">
    <name type="scientific">Kutzneria albida DSM 43870</name>
    <dbReference type="NCBI Taxonomy" id="1449976"/>
    <lineage>
        <taxon>Bacteria</taxon>
        <taxon>Bacillati</taxon>
        <taxon>Actinomycetota</taxon>
        <taxon>Actinomycetes</taxon>
        <taxon>Pseudonocardiales</taxon>
        <taxon>Pseudonocardiaceae</taxon>
        <taxon>Kutzneria</taxon>
    </lineage>
</organism>
<evidence type="ECO:0000313" key="1">
    <source>
        <dbReference type="EMBL" id="AHH98217.1"/>
    </source>
</evidence>